<keyword evidence="1" id="KW-0812">Transmembrane</keyword>
<dbReference type="RefSeq" id="WP_147426697.1">
    <property type="nucleotide sequence ID" value="NZ_RBZV01000007.1"/>
</dbReference>
<gene>
    <name evidence="2" type="ORF">D7S89_17380</name>
</gene>
<keyword evidence="1" id="KW-0472">Membrane</keyword>
<evidence type="ECO:0008006" key="4">
    <source>
        <dbReference type="Google" id="ProtNLM"/>
    </source>
</evidence>
<comment type="caution">
    <text evidence="2">The sequence shown here is derived from an EMBL/GenBank/DDBJ whole genome shotgun (WGS) entry which is preliminary data.</text>
</comment>
<reference evidence="2 3" key="1">
    <citation type="submission" date="2018-10" db="EMBL/GenBank/DDBJ databases">
        <title>Paraburkholderia sp. 7MK8-2, isolated from soil.</title>
        <authorList>
            <person name="Gao Z.-H."/>
            <person name="Qiu L.-H."/>
        </authorList>
    </citation>
    <scope>NUCLEOTIDE SEQUENCE [LARGE SCALE GENOMIC DNA]</scope>
    <source>
        <strain evidence="2 3">7MK8-2</strain>
    </source>
</reference>
<evidence type="ECO:0000256" key="1">
    <source>
        <dbReference type="SAM" id="Phobius"/>
    </source>
</evidence>
<dbReference type="Proteomes" id="UP000280434">
    <property type="component" value="Unassembled WGS sequence"/>
</dbReference>
<sequence>MDKVKGQSNRGKDVCMAYSGHSKKNGKAEGVLSMRHTLLSKLCNGRTGLWLAAAAGFAMLAGCGASAPLFTGDGRPTTLVQCPEQGPWDTCMQNARGICQGEVDVVRQTVEGGARNLLFACRAK</sequence>
<dbReference type="EMBL" id="RBZV01000007">
    <property type="protein sequence ID" value="RKP46406.1"/>
    <property type="molecule type" value="Genomic_DNA"/>
</dbReference>
<proteinExistence type="predicted"/>
<dbReference type="AlphaFoldDB" id="A0A494XD04"/>
<keyword evidence="1" id="KW-1133">Transmembrane helix</keyword>
<evidence type="ECO:0000313" key="2">
    <source>
        <dbReference type="EMBL" id="RKP46406.1"/>
    </source>
</evidence>
<accession>A0A494XD04</accession>
<protein>
    <recommendedName>
        <fullName evidence="4">Lipoprotein</fullName>
    </recommendedName>
</protein>
<organism evidence="2 3">
    <name type="scientific">Trinickia fusca</name>
    <dbReference type="NCBI Taxonomy" id="2419777"/>
    <lineage>
        <taxon>Bacteria</taxon>
        <taxon>Pseudomonadati</taxon>
        <taxon>Pseudomonadota</taxon>
        <taxon>Betaproteobacteria</taxon>
        <taxon>Burkholderiales</taxon>
        <taxon>Burkholderiaceae</taxon>
        <taxon>Trinickia</taxon>
    </lineage>
</organism>
<feature type="transmembrane region" description="Helical" evidence="1">
    <location>
        <begin position="49"/>
        <end position="70"/>
    </location>
</feature>
<keyword evidence="3" id="KW-1185">Reference proteome</keyword>
<dbReference type="OrthoDB" id="8944875at2"/>
<evidence type="ECO:0000313" key="3">
    <source>
        <dbReference type="Proteomes" id="UP000280434"/>
    </source>
</evidence>
<name>A0A494XD04_9BURK</name>